<comment type="caution">
    <text evidence="1">The sequence shown here is derived from an EMBL/GenBank/DDBJ whole genome shotgun (WGS) entry which is preliminary data.</text>
</comment>
<dbReference type="EMBL" id="QPEX01000046">
    <property type="protein sequence ID" value="RCS40630.1"/>
    <property type="molecule type" value="Genomic_DNA"/>
</dbReference>
<proteinExistence type="predicted"/>
<organism evidence="1 2">
    <name type="scientific">Bremerella cremea</name>
    <dbReference type="NCBI Taxonomy" id="1031537"/>
    <lineage>
        <taxon>Bacteria</taxon>
        <taxon>Pseudomonadati</taxon>
        <taxon>Planctomycetota</taxon>
        <taxon>Planctomycetia</taxon>
        <taxon>Pirellulales</taxon>
        <taxon>Pirellulaceae</taxon>
        <taxon>Bremerella</taxon>
    </lineage>
</organism>
<evidence type="ECO:0000313" key="1">
    <source>
        <dbReference type="EMBL" id="RCS40630.1"/>
    </source>
</evidence>
<name>A0A368KLD0_9BACT</name>
<protein>
    <submittedName>
        <fullName evidence="1">Uncharacterized protein</fullName>
    </submittedName>
</protein>
<dbReference type="Proteomes" id="UP000253562">
    <property type="component" value="Unassembled WGS sequence"/>
</dbReference>
<sequence>MSYFLARKRALRWVIRVIDAETASRLWQCHFEPAQCRKAGPVGLIGLKIVKIEQIVPIPPGW</sequence>
<accession>A0A368KLD0</accession>
<dbReference type="AlphaFoldDB" id="A0A368KLD0"/>
<evidence type="ECO:0000313" key="2">
    <source>
        <dbReference type="Proteomes" id="UP000253562"/>
    </source>
</evidence>
<gene>
    <name evidence="1" type="ORF">DTL42_24990</name>
</gene>
<reference evidence="1 2" key="1">
    <citation type="submission" date="2018-07" db="EMBL/GenBank/DDBJ databases">
        <title>Comparative genomes isolates from brazilian mangrove.</title>
        <authorList>
            <person name="De Araujo J.E."/>
            <person name="Taketani R.G."/>
            <person name="Silva M.C.P."/>
            <person name="Lourenco M.V."/>
            <person name="Oliveira V.M."/>
            <person name="Andreote F.D."/>
        </authorList>
    </citation>
    <scope>NUCLEOTIDE SEQUENCE [LARGE SCALE GENOMIC DNA]</scope>
    <source>
        <strain evidence="1 2">HEX PRIS-MGV</strain>
    </source>
</reference>